<reference evidence="2 3" key="1">
    <citation type="submission" date="2024-10" db="EMBL/GenBank/DDBJ databases">
        <authorList>
            <person name="Kim D."/>
        </authorList>
    </citation>
    <scope>NUCLEOTIDE SEQUENCE [LARGE SCALE GENOMIC DNA]</scope>
    <source>
        <strain evidence="2">Taebaek</strain>
    </source>
</reference>
<feature type="transmembrane region" description="Helical" evidence="1">
    <location>
        <begin position="70"/>
        <end position="87"/>
    </location>
</feature>
<evidence type="ECO:0000256" key="1">
    <source>
        <dbReference type="SAM" id="Phobius"/>
    </source>
</evidence>
<protein>
    <submittedName>
        <fullName evidence="2">Uncharacterized protein</fullName>
    </submittedName>
</protein>
<comment type="caution">
    <text evidence="2">The sequence shown here is derived from an EMBL/GenBank/DDBJ whole genome shotgun (WGS) entry which is preliminary data.</text>
</comment>
<keyword evidence="3" id="KW-1185">Reference proteome</keyword>
<organism evidence="2 3">
    <name type="scientific">Heterodera schachtii</name>
    <name type="common">Sugarbeet cyst nematode worm</name>
    <name type="synonym">Tylenchus schachtii</name>
    <dbReference type="NCBI Taxonomy" id="97005"/>
    <lineage>
        <taxon>Eukaryota</taxon>
        <taxon>Metazoa</taxon>
        <taxon>Ecdysozoa</taxon>
        <taxon>Nematoda</taxon>
        <taxon>Chromadorea</taxon>
        <taxon>Rhabditida</taxon>
        <taxon>Tylenchina</taxon>
        <taxon>Tylenchomorpha</taxon>
        <taxon>Tylenchoidea</taxon>
        <taxon>Heteroderidae</taxon>
        <taxon>Heteroderinae</taxon>
        <taxon>Heterodera</taxon>
    </lineage>
</organism>
<dbReference type="EMBL" id="JBICCN010000270">
    <property type="protein sequence ID" value="KAL3081507.1"/>
    <property type="molecule type" value="Genomic_DNA"/>
</dbReference>
<dbReference type="InterPro" id="IPR019428">
    <property type="entry name" value="7TM_GPCR_serpentine_rcpt_Str"/>
</dbReference>
<keyword evidence="1" id="KW-0472">Membrane</keyword>
<keyword evidence="1" id="KW-0812">Transmembrane</keyword>
<gene>
    <name evidence="2" type="ORF">niasHS_011543</name>
</gene>
<dbReference type="SUPFAM" id="SSF81321">
    <property type="entry name" value="Family A G protein-coupled receptor-like"/>
    <property type="match status" value="1"/>
</dbReference>
<evidence type="ECO:0000313" key="2">
    <source>
        <dbReference type="EMBL" id="KAL3081507.1"/>
    </source>
</evidence>
<evidence type="ECO:0000313" key="3">
    <source>
        <dbReference type="Proteomes" id="UP001620645"/>
    </source>
</evidence>
<dbReference type="AlphaFoldDB" id="A0ABD2IQU1"/>
<dbReference type="Pfam" id="PF10326">
    <property type="entry name" value="7TM_GPCR_Str"/>
    <property type="match status" value="1"/>
</dbReference>
<accession>A0ABD2IQU1</accession>
<sequence>MARFVDKKLHKNSTRRQQINKQITINLCIQALLPLSLNIIDILIIAAISLFNFDTPNFILTQMSFIIPSHWLPVLNPLVPIICVSDYRNAMVKFIRSAISRRGQNTVVPLQPLAMIGPQRNNGHNNTRLPIVAF</sequence>
<name>A0ABD2IQU1_HETSC</name>
<keyword evidence="1" id="KW-1133">Transmembrane helix</keyword>
<feature type="transmembrane region" description="Helical" evidence="1">
    <location>
        <begin position="23"/>
        <end position="50"/>
    </location>
</feature>
<proteinExistence type="predicted"/>
<dbReference type="Proteomes" id="UP001620645">
    <property type="component" value="Unassembled WGS sequence"/>
</dbReference>